<evidence type="ECO:0000313" key="1">
    <source>
        <dbReference type="EMBL" id="RHZ90446.1"/>
    </source>
</evidence>
<reference evidence="1 2" key="1">
    <citation type="submission" date="2018-08" db="EMBL/GenBank/DDBJ databases">
        <title>Draft genome sequence of Rhodobacter sphaeroides FY.</title>
        <authorList>
            <person name="Rayyan A."/>
            <person name="Meyer T.E."/>
            <person name="Kyndt J.A."/>
        </authorList>
    </citation>
    <scope>NUCLEOTIDE SEQUENCE [LARGE SCALE GENOMIC DNA]</scope>
    <source>
        <strain evidence="1 2">FY</strain>
    </source>
</reference>
<dbReference type="Proteomes" id="UP000266305">
    <property type="component" value="Unassembled WGS sequence"/>
</dbReference>
<organism evidence="1 2">
    <name type="scientific">Cereibacter sphaeroides</name>
    <name type="common">Rhodobacter sphaeroides</name>
    <dbReference type="NCBI Taxonomy" id="1063"/>
    <lineage>
        <taxon>Bacteria</taxon>
        <taxon>Pseudomonadati</taxon>
        <taxon>Pseudomonadota</taxon>
        <taxon>Alphaproteobacteria</taxon>
        <taxon>Rhodobacterales</taxon>
        <taxon>Paracoccaceae</taxon>
        <taxon>Cereibacter</taxon>
    </lineage>
</organism>
<dbReference type="Pfam" id="PF12686">
    <property type="entry name" value="DUF3800"/>
    <property type="match status" value="1"/>
</dbReference>
<dbReference type="RefSeq" id="WP_119001621.1">
    <property type="nucleotide sequence ID" value="NZ_QWGP01000060.1"/>
</dbReference>
<dbReference type="AlphaFoldDB" id="A0AAX1UEL2"/>
<name>A0AAX1UEL2_CERSP</name>
<protein>
    <submittedName>
        <fullName evidence="1">DUF3800 domain-containing protein</fullName>
    </submittedName>
</protein>
<sequence length="316" mass="35724">MGHHYTLFVDEAGDDKVERLKPDHPDGNSEWLCLGGYLVRAEFDGDLDQRRDDLLSAVGGSPGGVLHFQKLNARNRLVVAQHLATRRYPARGFVVCSFKRTMLGYHNPRAAAAMGGKKDALYNFVCRLLLERVTAFVAEDAHKKGIEKPILRIMMDRRKGHHFHSFTAYVEQLIRQAIAGTTYLSTRQIDPSILRRTDISNPSAHQEAGLQLADVLVSAFFQSIEQSAPGYSEQAALSLRPLMAPRRHRLGRAVGWNNEGVTLYPAPRAAHLITPRQAKFFEGFGYDMRWLKSPKATRQSQRFTQAERMWSSEYVC</sequence>
<evidence type="ECO:0000313" key="2">
    <source>
        <dbReference type="Proteomes" id="UP000266305"/>
    </source>
</evidence>
<dbReference type="InterPro" id="IPR024524">
    <property type="entry name" value="DUF3800"/>
</dbReference>
<proteinExistence type="predicted"/>
<gene>
    <name evidence="1" type="ORF">D1114_23200</name>
</gene>
<accession>A0AAX1UEL2</accession>
<comment type="caution">
    <text evidence="1">The sequence shown here is derived from an EMBL/GenBank/DDBJ whole genome shotgun (WGS) entry which is preliminary data.</text>
</comment>
<dbReference type="EMBL" id="QWGP01000060">
    <property type="protein sequence ID" value="RHZ90446.1"/>
    <property type="molecule type" value="Genomic_DNA"/>
</dbReference>